<dbReference type="Pfam" id="PF07061">
    <property type="entry name" value="Swi5"/>
    <property type="match status" value="1"/>
</dbReference>
<sequence>MEQQLERLKNEIKSLESQYDNLREDFSNLSAAQNLNQEANDVKKLHIRRLKNYNDLRDIGLRLTQLIADDKKCKMGEVFEEMGFSMLDEKYS</sequence>
<dbReference type="InterPro" id="IPR010760">
    <property type="entry name" value="DNA-repair_Swi5"/>
</dbReference>
<evidence type="ECO:0000313" key="6">
    <source>
        <dbReference type="Proteomes" id="UP000196158"/>
    </source>
</evidence>
<keyword evidence="3" id="KW-0234">DNA repair</keyword>
<dbReference type="GO" id="GO:0010772">
    <property type="term" value="P:meiotic DNA recombinase assembly involved in reciprocal meiotic recombination"/>
    <property type="evidence" value="ECO:0007669"/>
    <property type="project" value="TreeGrafter"/>
</dbReference>
<dbReference type="OrthoDB" id="255837at2759"/>
<gene>
    <name evidence="5" type="ORF">KASA_0Q09020G</name>
</gene>
<dbReference type="GO" id="GO:0034974">
    <property type="term" value="C:Swi5-Swi2 complex"/>
    <property type="evidence" value="ECO:0007669"/>
    <property type="project" value="TreeGrafter"/>
</dbReference>
<name>A0A1X7QYB0_9SACH</name>
<evidence type="ECO:0000256" key="1">
    <source>
        <dbReference type="ARBA" id="ARBA00008060"/>
    </source>
</evidence>
<keyword evidence="2" id="KW-0227">DNA damage</keyword>
<dbReference type="Proteomes" id="UP000196158">
    <property type="component" value="Unassembled WGS sequence"/>
</dbReference>
<dbReference type="GO" id="GO:0000709">
    <property type="term" value="P:meiotic joint molecule formation"/>
    <property type="evidence" value="ECO:0007669"/>
    <property type="project" value="TreeGrafter"/>
</dbReference>
<accession>A0A1X7QYB0</accession>
<evidence type="ECO:0000313" key="5">
    <source>
        <dbReference type="EMBL" id="SMN18427.1"/>
    </source>
</evidence>
<organism evidence="5 6">
    <name type="scientific">Maudiozyma saulgeensis</name>
    <dbReference type="NCBI Taxonomy" id="1789683"/>
    <lineage>
        <taxon>Eukaryota</taxon>
        <taxon>Fungi</taxon>
        <taxon>Dikarya</taxon>
        <taxon>Ascomycota</taxon>
        <taxon>Saccharomycotina</taxon>
        <taxon>Saccharomycetes</taxon>
        <taxon>Saccharomycetales</taxon>
        <taxon>Saccharomycetaceae</taxon>
        <taxon>Maudiozyma</taxon>
    </lineage>
</organism>
<evidence type="ECO:0000256" key="2">
    <source>
        <dbReference type="ARBA" id="ARBA00022763"/>
    </source>
</evidence>
<keyword evidence="4" id="KW-0175">Coiled coil</keyword>
<dbReference type="PANTHER" id="PTHR28529:SF2">
    <property type="entry name" value="DNA REPAIR PROTEIN SWI5 HOMOLOG"/>
    <property type="match status" value="1"/>
</dbReference>
<protein>
    <submittedName>
        <fullName evidence="5">Similar to Saccharomyces cerevisiae YHR079C-A SAE3 Meiosis specific protein involved in DMC1-dependent meiotic recombination, forms heterodimer with Mei5p</fullName>
    </submittedName>
</protein>
<evidence type="ECO:0000256" key="4">
    <source>
        <dbReference type="SAM" id="Coils"/>
    </source>
</evidence>
<feature type="coiled-coil region" evidence="4">
    <location>
        <begin position="5"/>
        <end position="32"/>
    </location>
</feature>
<dbReference type="PANTHER" id="PTHR28529">
    <property type="entry name" value="DNA REPAIR PROTEIN SWI5 HOMOLOG"/>
    <property type="match status" value="1"/>
</dbReference>
<proteinExistence type="inferred from homology"/>
<evidence type="ECO:0000256" key="3">
    <source>
        <dbReference type="ARBA" id="ARBA00023204"/>
    </source>
</evidence>
<dbReference type="EMBL" id="FXLY01000002">
    <property type="protein sequence ID" value="SMN18427.1"/>
    <property type="molecule type" value="Genomic_DNA"/>
</dbReference>
<dbReference type="STRING" id="1789683.A0A1X7QYB0"/>
<comment type="similarity">
    <text evidence="1">Belongs to the SWI5/SAE3 family.</text>
</comment>
<dbReference type="Gene3D" id="1.20.5.170">
    <property type="match status" value="1"/>
</dbReference>
<keyword evidence="6" id="KW-1185">Reference proteome</keyword>
<reference evidence="5 6" key="1">
    <citation type="submission" date="2017-04" db="EMBL/GenBank/DDBJ databases">
        <authorList>
            <person name="Afonso C.L."/>
            <person name="Miller P.J."/>
            <person name="Scott M.A."/>
            <person name="Spackman E."/>
            <person name="Goraichik I."/>
            <person name="Dimitrov K.M."/>
            <person name="Suarez D.L."/>
            <person name="Swayne D.E."/>
        </authorList>
    </citation>
    <scope>NUCLEOTIDE SEQUENCE [LARGE SCALE GENOMIC DNA]</scope>
</reference>
<dbReference type="AlphaFoldDB" id="A0A1X7QYB0"/>
<dbReference type="GO" id="GO:0032798">
    <property type="term" value="C:Swi5-Sfr1 complex"/>
    <property type="evidence" value="ECO:0007669"/>
    <property type="project" value="TreeGrafter"/>
</dbReference>